<organism evidence="2 3">
    <name type="scientific">Ficus carica</name>
    <name type="common">Common fig</name>
    <dbReference type="NCBI Taxonomy" id="3494"/>
    <lineage>
        <taxon>Eukaryota</taxon>
        <taxon>Viridiplantae</taxon>
        <taxon>Streptophyta</taxon>
        <taxon>Embryophyta</taxon>
        <taxon>Tracheophyta</taxon>
        <taxon>Spermatophyta</taxon>
        <taxon>Magnoliopsida</taxon>
        <taxon>eudicotyledons</taxon>
        <taxon>Gunneridae</taxon>
        <taxon>Pentapetalae</taxon>
        <taxon>rosids</taxon>
        <taxon>fabids</taxon>
        <taxon>Rosales</taxon>
        <taxon>Moraceae</taxon>
        <taxon>Ficeae</taxon>
        <taxon>Ficus</taxon>
    </lineage>
</organism>
<comment type="caution">
    <text evidence="2">The sequence shown here is derived from an EMBL/GenBank/DDBJ whole genome shotgun (WGS) entry which is preliminary data.</text>
</comment>
<accession>A0AA88J7H2</accession>
<dbReference type="EMBL" id="BTGU01000187">
    <property type="protein sequence ID" value="GMN64594.1"/>
    <property type="molecule type" value="Genomic_DNA"/>
</dbReference>
<gene>
    <name evidence="2" type="ORF">TIFTF001_033657</name>
</gene>
<evidence type="ECO:0000313" key="2">
    <source>
        <dbReference type="EMBL" id="GMN64594.1"/>
    </source>
</evidence>
<evidence type="ECO:0000256" key="1">
    <source>
        <dbReference type="SAM" id="MobiDB-lite"/>
    </source>
</evidence>
<dbReference type="Proteomes" id="UP001187192">
    <property type="component" value="Unassembled WGS sequence"/>
</dbReference>
<dbReference type="AlphaFoldDB" id="A0AA88J7H2"/>
<sequence length="152" mass="16408">MSHRYATIHQSITSIVDAENDSGSNTQCDQVVRRPPRARVPGATRSGRPPRAPDGRLRPRPAGATGPIDWRHMGPDLTSGRATPVANGYRDKVGVSSEARWKAGSEDLCQPGIYCSDSDAQSTALSEYMACSGENEGRGRPMFLLGERPATR</sequence>
<feature type="region of interest" description="Disordered" evidence="1">
    <location>
        <begin position="17"/>
        <end position="88"/>
    </location>
</feature>
<protein>
    <submittedName>
        <fullName evidence="2">Uncharacterized protein</fullName>
    </submittedName>
</protein>
<proteinExistence type="predicted"/>
<name>A0AA88J7H2_FICCA</name>
<evidence type="ECO:0000313" key="3">
    <source>
        <dbReference type="Proteomes" id="UP001187192"/>
    </source>
</evidence>
<keyword evidence="3" id="KW-1185">Reference proteome</keyword>
<reference evidence="2" key="1">
    <citation type="submission" date="2023-07" db="EMBL/GenBank/DDBJ databases">
        <title>draft genome sequence of fig (Ficus carica).</title>
        <authorList>
            <person name="Takahashi T."/>
            <person name="Nishimura K."/>
        </authorList>
    </citation>
    <scope>NUCLEOTIDE SEQUENCE</scope>
</reference>